<dbReference type="Pfam" id="PF12171">
    <property type="entry name" value="zf-C2H2_jaz"/>
    <property type="match status" value="1"/>
</dbReference>
<evidence type="ECO:0000256" key="7">
    <source>
        <dbReference type="ARBA" id="ARBA00022833"/>
    </source>
</evidence>
<reference evidence="15" key="1">
    <citation type="journal article" date="2014" name="PLoS Negl. Trop. Dis.">
        <title>Identification and characterization of seminal fluid proteins in the Asian tiger mosquito, Aedes albopictus.</title>
        <authorList>
            <person name="Boes K.E."/>
            <person name="Ribeiro J.M."/>
            <person name="Wong A."/>
            <person name="Harrington L.C."/>
            <person name="Wolfner M.F."/>
            <person name="Sirot L.K."/>
        </authorList>
    </citation>
    <scope>NUCLEOTIDE SEQUENCE</scope>
    <source>
        <tissue evidence="15">Reproductive organs</tissue>
    </source>
</reference>
<dbReference type="GO" id="GO:0042254">
    <property type="term" value="P:ribosome biogenesis"/>
    <property type="evidence" value="ECO:0007669"/>
    <property type="project" value="UniProtKB-KW"/>
</dbReference>
<comment type="subunit">
    <text evidence="11">Associates with pre-60S ribosomal particles; released from the pre-60S particle very early in the cytoplasm.</text>
</comment>
<dbReference type="Gene3D" id="3.30.160.60">
    <property type="entry name" value="Classic Zinc Finger"/>
    <property type="match status" value="1"/>
</dbReference>
<dbReference type="GO" id="GO:0005634">
    <property type="term" value="C:nucleus"/>
    <property type="evidence" value="ECO:0007669"/>
    <property type="project" value="UniProtKB-SubCell"/>
</dbReference>
<proteinExistence type="evidence at transcript level"/>
<protein>
    <recommendedName>
        <fullName evidence="12">Zinc finger protein 593 homolog</fullName>
    </recommendedName>
</protein>
<dbReference type="EMBL" id="GAPW01005134">
    <property type="protein sequence ID" value="JAC08464.1"/>
    <property type="molecule type" value="mRNA"/>
</dbReference>
<evidence type="ECO:0000256" key="6">
    <source>
        <dbReference type="ARBA" id="ARBA00022771"/>
    </source>
</evidence>
<dbReference type="GO" id="GO:0003676">
    <property type="term" value="F:nucleic acid binding"/>
    <property type="evidence" value="ECO:0007669"/>
    <property type="project" value="InterPro"/>
</dbReference>
<keyword evidence="8" id="KW-0539">Nucleus</keyword>
<dbReference type="GO" id="GO:0008270">
    <property type="term" value="F:zinc ion binding"/>
    <property type="evidence" value="ECO:0007669"/>
    <property type="project" value="UniProtKB-KW"/>
</dbReference>
<dbReference type="EnsemblMetazoa" id="AALFPA23_020079.R29569">
    <property type="protein sequence ID" value="AALFPA23_020079.P29569"/>
    <property type="gene ID" value="AALFPA23_020079"/>
</dbReference>
<keyword evidence="3" id="KW-0963">Cytoplasm</keyword>
<name>A0A023EIM9_AEDAL</name>
<dbReference type="KEGG" id="aalb:109398472"/>
<dbReference type="InterPro" id="IPR003604">
    <property type="entry name" value="Matrin/U1-like-C_Znf_C2H2"/>
</dbReference>
<evidence type="ECO:0000256" key="13">
    <source>
        <dbReference type="SAM" id="MobiDB-lite"/>
    </source>
</evidence>
<comment type="function">
    <text evidence="10">Involved in pre-60S ribosomal particles maturation by promoting the nuclear export of the 60S ribosome.</text>
</comment>
<dbReference type="InterPro" id="IPR022755">
    <property type="entry name" value="Znf_C2H2_jaz"/>
</dbReference>
<dbReference type="PANTHER" id="PTHR46095">
    <property type="entry name" value="ZINC FINGER PROTEIN 593"/>
    <property type="match status" value="1"/>
</dbReference>
<dbReference type="InterPro" id="IPR051879">
    <property type="entry name" value="C2H2-ZF_Maturation_Protein"/>
</dbReference>
<keyword evidence="5" id="KW-0479">Metal-binding</keyword>
<feature type="domain" description="C2H2-type" evidence="14">
    <location>
        <begin position="59"/>
        <end position="81"/>
    </location>
</feature>
<dbReference type="OMA" id="RKMETQP"/>
<evidence type="ECO:0000313" key="16">
    <source>
        <dbReference type="EnsemblMetazoa" id="AALFPA23_020079.P29569"/>
    </source>
</evidence>
<keyword evidence="6" id="KW-0863">Zinc-finger</keyword>
<dbReference type="GO" id="GO:0043021">
    <property type="term" value="F:ribonucleoprotein complex binding"/>
    <property type="evidence" value="ECO:0007669"/>
    <property type="project" value="UniProtKB-ARBA"/>
</dbReference>
<dbReference type="PANTHER" id="PTHR46095:SF1">
    <property type="entry name" value="ZINC FINGER PROTEIN 593"/>
    <property type="match status" value="1"/>
</dbReference>
<reference evidence="17" key="2">
    <citation type="journal article" date="2015" name="Proc. Natl. Acad. Sci. U.S.A.">
        <title>Genome sequence of the Asian Tiger mosquito, Aedes albopictus, reveals insights into its biology, genetics, and evolution.</title>
        <authorList>
            <person name="Chen X.G."/>
            <person name="Jiang X."/>
            <person name="Gu J."/>
            <person name="Xu M."/>
            <person name="Wu Y."/>
            <person name="Deng Y."/>
            <person name="Zhang C."/>
            <person name="Bonizzoni M."/>
            <person name="Dermauw W."/>
            <person name="Vontas J."/>
            <person name="Armbruster P."/>
            <person name="Huang X."/>
            <person name="Yang Y."/>
            <person name="Zhang H."/>
            <person name="He W."/>
            <person name="Peng H."/>
            <person name="Liu Y."/>
            <person name="Wu K."/>
            <person name="Chen J."/>
            <person name="Lirakis M."/>
            <person name="Topalis P."/>
            <person name="Van Leeuwen T."/>
            <person name="Hall A.B."/>
            <person name="Jiang X."/>
            <person name="Thorpe C."/>
            <person name="Mueller R.L."/>
            <person name="Sun C."/>
            <person name="Waterhouse R.M."/>
            <person name="Yan G."/>
            <person name="Tu Z.J."/>
            <person name="Fang X."/>
            <person name="James A.A."/>
        </authorList>
    </citation>
    <scope>NUCLEOTIDE SEQUENCE [LARGE SCALE GENOMIC DNA]</scope>
    <source>
        <strain evidence="17">Foshan</strain>
    </source>
</reference>
<dbReference type="FunFam" id="3.30.160.60:FF:000299">
    <property type="entry name" value="Zinc finger protein 593"/>
    <property type="match status" value="1"/>
</dbReference>
<evidence type="ECO:0000256" key="5">
    <source>
        <dbReference type="ARBA" id="ARBA00022723"/>
    </source>
</evidence>
<evidence type="ECO:0000313" key="15">
    <source>
        <dbReference type="EMBL" id="JAC08464.1"/>
    </source>
</evidence>
<dbReference type="PROSITE" id="PS00028">
    <property type="entry name" value="ZINC_FINGER_C2H2_1"/>
    <property type="match status" value="1"/>
</dbReference>
<evidence type="ECO:0000256" key="8">
    <source>
        <dbReference type="ARBA" id="ARBA00023242"/>
    </source>
</evidence>
<comment type="subcellular location">
    <subcellularLocation>
        <location evidence="2">Cytoplasm</location>
    </subcellularLocation>
    <subcellularLocation>
        <location evidence="1">Nucleus</location>
    </subcellularLocation>
</comment>
<evidence type="ECO:0000256" key="1">
    <source>
        <dbReference type="ARBA" id="ARBA00004123"/>
    </source>
</evidence>
<evidence type="ECO:0000256" key="10">
    <source>
        <dbReference type="ARBA" id="ARBA00057732"/>
    </source>
</evidence>
<keyword evidence="7" id="KW-0862">Zinc</keyword>
<keyword evidence="17" id="KW-1185">Reference proteome</keyword>
<evidence type="ECO:0000256" key="9">
    <source>
        <dbReference type="ARBA" id="ARBA00038064"/>
    </source>
</evidence>
<dbReference type="GO" id="GO:0005737">
    <property type="term" value="C:cytoplasm"/>
    <property type="evidence" value="ECO:0007669"/>
    <property type="project" value="UniProtKB-SubCell"/>
</dbReference>
<accession>A0A023EIM9</accession>
<evidence type="ECO:0000256" key="11">
    <source>
        <dbReference type="ARBA" id="ARBA00065398"/>
    </source>
</evidence>
<evidence type="ECO:0000256" key="2">
    <source>
        <dbReference type="ARBA" id="ARBA00004496"/>
    </source>
</evidence>
<dbReference type="InterPro" id="IPR013087">
    <property type="entry name" value="Znf_C2H2_type"/>
</dbReference>
<dbReference type="SMART" id="SM00451">
    <property type="entry name" value="ZnF_U1"/>
    <property type="match status" value="1"/>
</dbReference>
<evidence type="ECO:0000259" key="14">
    <source>
        <dbReference type="PROSITE" id="PS00028"/>
    </source>
</evidence>
<dbReference type="VEuPathDB" id="VectorBase:AALC636_034628"/>
<comment type="similarity">
    <text evidence="9">Belongs to the ZNF593/BUD20 C2H2-type zinc-finger protein family.</text>
</comment>
<dbReference type="AlphaFoldDB" id="A0A023EIM9"/>
<dbReference type="VEuPathDB" id="VectorBase:AALC636_019434"/>
<dbReference type="Proteomes" id="UP000069940">
    <property type="component" value="Unassembled WGS sequence"/>
</dbReference>
<reference evidence="16" key="3">
    <citation type="submission" date="2025-05" db="UniProtKB">
        <authorList>
            <consortium name="EnsemblMetazoa"/>
        </authorList>
    </citation>
    <scope>IDENTIFICATION</scope>
    <source>
        <strain evidence="16">Foshan</strain>
    </source>
</reference>
<dbReference type="SUPFAM" id="SSF57667">
    <property type="entry name" value="beta-beta-alpha zinc fingers"/>
    <property type="match status" value="1"/>
</dbReference>
<gene>
    <name evidence="16" type="primary">109398472</name>
</gene>
<sequence>MPYARKKMHSGDTHLRRRWRLRSRKKDLDEINQDLQTSSDQLLNQDVDLEKPGFAQFYCIHCATYYINDRALQDHFRTKVHKRRLKALEVEPYTVEDSLKAAGQGSFVQPQKRKMETQPSKQEYAEGKRVKVDVMIEEEKPAKQNLSKAPKYDGQFKKILDDLKAPAT</sequence>
<dbReference type="OrthoDB" id="24683at2759"/>
<evidence type="ECO:0000256" key="12">
    <source>
        <dbReference type="ARBA" id="ARBA00068297"/>
    </source>
</evidence>
<dbReference type="VEuPathDB" id="VectorBase:AALFPA_057521"/>
<keyword evidence="4" id="KW-0690">Ribosome biogenesis</keyword>
<evidence type="ECO:0000313" key="17">
    <source>
        <dbReference type="Proteomes" id="UP000069940"/>
    </source>
</evidence>
<dbReference type="InterPro" id="IPR036236">
    <property type="entry name" value="Znf_C2H2_sf"/>
</dbReference>
<feature type="region of interest" description="Disordered" evidence="13">
    <location>
        <begin position="104"/>
        <end position="126"/>
    </location>
</feature>
<organism evidence="15">
    <name type="scientific">Aedes albopictus</name>
    <name type="common">Asian tiger mosquito</name>
    <name type="synonym">Stegomyia albopicta</name>
    <dbReference type="NCBI Taxonomy" id="7160"/>
    <lineage>
        <taxon>Eukaryota</taxon>
        <taxon>Metazoa</taxon>
        <taxon>Ecdysozoa</taxon>
        <taxon>Arthropoda</taxon>
        <taxon>Hexapoda</taxon>
        <taxon>Insecta</taxon>
        <taxon>Pterygota</taxon>
        <taxon>Neoptera</taxon>
        <taxon>Endopterygota</taxon>
        <taxon>Diptera</taxon>
        <taxon>Nematocera</taxon>
        <taxon>Culicoidea</taxon>
        <taxon>Culicidae</taxon>
        <taxon>Culicinae</taxon>
        <taxon>Aedini</taxon>
        <taxon>Aedes</taxon>
        <taxon>Stegomyia</taxon>
    </lineage>
</organism>
<evidence type="ECO:0000256" key="4">
    <source>
        <dbReference type="ARBA" id="ARBA00022517"/>
    </source>
</evidence>
<evidence type="ECO:0000256" key="3">
    <source>
        <dbReference type="ARBA" id="ARBA00022490"/>
    </source>
</evidence>